<feature type="region of interest" description="Disordered" evidence="5">
    <location>
        <begin position="490"/>
        <end position="513"/>
    </location>
</feature>
<keyword evidence="3" id="KW-0853">WD repeat</keyword>
<accession>R7VIH2</accession>
<dbReference type="SUPFAM" id="SSF50978">
    <property type="entry name" value="WD40 repeat-like"/>
    <property type="match status" value="1"/>
</dbReference>
<dbReference type="Gene3D" id="2.130.10.10">
    <property type="entry name" value="YVTN repeat-like/Quinoprotein amine dehydrogenase"/>
    <property type="match status" value="2"/>
</dbReference>
<dbReference type="EnsemblMetazoa" id="CapteT42515">
    <property type="protein sequence ID" value="CapteP42515"/>
    <property type="gene ID" value="CapteG42515"/>
</dbReference>
<feature type="non-terminal residue" evidence="6">
    <location>
        <position position="1"/>
    </location>
</feature>
<organism evidence="6">
    <name type="scientific">Capitella teleta</name>
    <name type="common">Polychaete worm</name>
    <dbReference type="NCBI Taxonomy" id="283909"/>
    <lineage>
        <taxon>Eukaryota</taxon>
        <taxon>Metazoa</taxon>
        <taxon>Spiralia</taxon>
        <taxon>Lophotrochozoa</taxon>
        <taxon>Annelida</taxon>
        <taxon>Polychaeta</taxon>
        <taxon>Sedentaria</taxon>
        <taxon>Scolecida</taxon>
        <taxon>Capitellidae</taxon>
        <taxon>Capitella</taxon>
    </lineage>
</organism>
<dbReference type="HOGENOM" id="CLU_009390_1_0_1"/>
<evidence type="ECO:0008006" key="9">
    <source>
        <dbReference type="Google" id="ProtNLM"/>
    </source>
</evidence>
<evidence type="ECO:0000313" key="7">
    <source>
        <dbReference type="EnsemblMetazoa" id="CapteP42515"/>
    </source>
</evidence>
<dbReference type="InterPro" id="IPR001680">
    <property type="entry name" value="WD40_rpt"/>
</dbReference>
<dbReference type="GO" id="GO:0036156">
    <property type="term" value="C:inner dynein arm"/>
    <property type="evidence" value="ECO:0007669"/>
    <property type="project" value="TreeGrafter"/>
</dbReference>
<reference evidence="8" key="1">
    <citation type="submission" date="2012-12" db="EMBL/GenBank/DDBJ databases">
        <authorList>
            <person name="Hellsten U."/>
            <person name="Grimwood J."/>
            <person name="Chapman J.A."/>
            <person name="Shapiro H."/>
            <person name="Aerts A."/>
            <person name="Otillar R.P."/>
            <person name="Terry A.Y."/>
            <person name="Boore J.L."/>
            <person name="Simakov O."/>
            <person name="Marletaz F."/>
            <person name="Cho S.-J."/>
            <person name="Edsinger-Gonzales E."/>
            <person name="Havlak P."/>
            <person name="Kuo D.-H."/>
            <person name="Larsson T."/>
            <person name="Lv J."/>
            <person name="Arendt D."/>
            <person name="Savage R."/>
            <person name="Osoegawa K."/>
            <person name="de Jong P."/>
            <person name="Lindberg D.R."/>
            <person name="Seaver E.C."/>
            <person name="Weisblat D.A."/>
            <person name="Putnam N.H."/>
            <person name="Grigoriev I.V."/>
            <person name="Rokhsar D.S."/>
        </authorList>
    </citation>
    <scope>NUCLEOTIDE SEQUENCE</scope>
    <source>
        <strain evidence="8">I ESC-2004</strain>
    </source>
</reference>
<dbReference type="AlphaFoldDB" id="R7VIH2"/>
<protein>
    <recommendedName>
        <fullName evidence="9">WD repeat-containing protein 63</fullName>
    </recommendedName>
</protein>
<dbReference type="OMA" id="EPMLTHH"/>
<dbReference type="Proteomes" id="UP000014760">
    <property type="component" value="Unassembled WGS sequence"/>
</dbReference>
<name>R7VIH2_CAPTE</name>
<keyword evidence="4" id="KW-0677">Repeat</keyword>
<evidence type="ECO:0000313" key="8">
    <source>
        <dbReference type="Proteomes" id="UP000014760"/>
    </source>
</evidence>
<keyword evidence="8" id="KW-1185">Reference proteome</keyword>
<dbReference type="STRING" id="283909.R7VIH2"/>
<proteinExistence type="predicted"/>
<evidence type="ECO:0000256" key="1">
    <source>
        <dbReference type="ARBA" id="ARBA00004496"/>
    </source>
</evidence>
<dbReference type="GO" id="GO:0045503">
    <property type="term" value="F:dynein light chain binding"/>
    <property type="evidence" value="ECO:0007669"/>
    <property type="project" value="TreeGrafter"/>
</dbReference>
<evidence type="ECO:0000256" key="2">
    <source>
        <dbReference type="ARBA" id="ARBA00022490"/>
    </source>
</evidence>
<dbReference type="OrthoDB" id="6619788at2759"/>
<dbReference type="FunCoup" id="R7VIH2">
    <property type="interactions" value="12"/>
</dbReference>
<evidence type="ECO:0000256" key="5">
    <source>
        <dbReference type="SAM" id="MobiDB-lite"/>
    </source>
</evidence>
<dbReference type="InterPro" id="IPR015943">
    <property type="entry name" value="WD40/YVTN_repeat-like_dom_sf"/>
</dbReference>
<dbReference type="EMBL" id="AMQN01018016">
    <property type="status" value="NOT_ANNOTATED_CDS"/>
    <property type="molecule type" value="Genomic_DNA"/>
</dbReference>
<dbReference type="GO" id="GO:0045504">
    <property type="term" value="F:dynein heavy chain binding"/>
    <property type="evidence" value="ECO:0007669"/>
    <property type="project" value="TreeGrafter"/>
</dbReference>
<comment type="subcellular location">
    <subcellularLocation>
        <location evidence="1">Cytoplasm</location>
    </subcellularLocation>
</comment>
<feature type="non-terminal residue" evidence="6">
    <location>
        <position position="836"/>
    </location>
</feature>
<reference evidence="7" key="3">
    <citation type="submission" date="2015-06" db="UniProtKB">
        <authorList>
            <consortium name="EnsemblMetazoa"/>
        </authorList>
    </citation>
    <scope>IDENTIFICATION</scope>
</reference>
<keyword evidence="2" id="KW-0963">Cytoplasm</keyword>
<reference evidence="6 8" key="2">
    <citation type="journal article" date="2013" name="Nature">
        <title>Insights into bilaterian evolution from three spiralian genomes.</title>
        <authorList>
            <person name="Simakov O."/>
            <person name="Marletaz F."/>
            <person name="Cho S.J."/>
            <person name="Edsinger-Gonzales E."/>
            <person name="Havlak P."/>
            <person name="Hellsten U."/>
            <person name="Kuo D.H."/>
            <person name="Larsson T."/>
            <person name="Lv J."/>
            <person name="Arendt D."/>
            <person name="Savage R."/>
            <person name="Osoegawa K."/>
            <person name="de Jong P."/>
            <person name="Grimwood J."/>
            <person name="Chapman J.A."/>
            <person name="Shapiro H."/>
            <person name="Aerts A."/>
            <person name="Otillar R.P."/>
            <person name="Terry A.Y."/>
            <person name="Boore J.L."/>
            <person name="Grigoriev I.V."/>
            <person name="Lindberg D.R."/>
            <person name="Seaver E.C."/>
            <person name="Weisblat D.A."/>
            <person name="Putnam N.H."/>
            <person name="Rokhsar D.S."/>
        </authorList>
    </citation>
    <scope>NUCLEOTIDE SEQUENCE</scope>
    <source>
        <strain evidence="6 8">I ESC-2004</strain>
    </source>
</reference>
<dbReference type="PANTHER" id="PTHR12442">
    <property type="entry name" value="DYNEIN INTERMEDIATE CHAIN"/>
    <property type="match status" value="1"/>
</dbReference>
<dbReference type="SMART" id="SM00320">
    <property type="entry name" value="WD40"/>
    <property type="match status" value="4"/>
</dbReference>
<dbReference type="InterPro" id="IPR050687">
    <property type="entry name" value="Dynein_IC"/>
</dbReference>
<gene>
    <name evidence="6" type="ORF">CAPTEDRAFT_42515</name>
</gene>
<dbReference type="InterPro" id="IPR036322">
    <property type="entry name" value="WD40_repeat_dom_sf"/>
</dbReference>
<dbReference type="EMBL" id="KB293777">
    <property type="protein sequence ID" value="ELU15515.1"/>
    <property type="molecule type" value="Genomic_DNA"/>
</dbReference>
<evidence type="ECO:0000256" key="4">
    <source>
        <dbReference type="ARBA" id="ARBA00022737"/>
    </source>
</evidence>
<dbReference type="GO" id="GO:0036159">
    <property type="term" value="P:inner dynein arm assembly"/>
    <property type="evidence" value="ECO:0007669"/>
    <property type="project" value="TreeGrafter"/>
</dbReference>
<dbReference type="PANTHER" id="PTHR12442:SF5">
    <property type="entry name" value="DYNEIN AXONEMAL INTERMEDIATE CHAIN 3"/>
    <property type="match status" value="1"/>
</dbReference>
<dbReference type="GO" id="GO:0060294">
    <property type="term" value="P:cilium movement involved in cell motility"/>
    <property type="evidence" value="ECO:0007669"/>
    <property type="project" value="TreeGrafter"/>
</dbReference>
<feature type="compositionally biased region" description="Basic and acidic residues" evidence="5">
    <location>
        <begin position="500"/>
        <end position="510"/>
    </location>
</feature>
<sequence length="836" mass="95350">SVQHDGAIPIFLSAPTQKIFDCKTDDDVTASRPYKLVKKEDILKDIFNRAAVCDFQPHRKTIDKYPGEEFLLIYDADYKFGENFLIAMTVEAKDLYLNVKGGPDGVGAGDEHVVYKYIPPVSKEWISLGSEREIEEESLIDHRPLISMSVKRMRREFGAPINFTDRNVGDAKDGFIDCVAYEDKSFDLKRIELDKATQSIPEFQDSAAQTDWKFPRNANTQYEARLYNEEEKNKILTSEDCNEFAQNVLPRFDLSLQQNEIMDVFYDDWVALADQDSSFGSKADNHLKEFQSFTDLQFSKDKTITSIDWHPTIRGVVAVAVGEKHSFDERVDNSHRIIMTPSLVLVWSFADPIHPQLILEAPDDILSFKFCPTDPNIICGGCINGQIILWDISQHAERLKQPRGGKRKDNLNMLPGFEDENALDTPIVRYCAVSSIEHSHKAPVTDILWVPDHFEVSRMGIPQENKSGQCVQIMSCASDHVVLVWDTRPPKVSQHQQQQQEKEKKSDDKNPMGIPTTFKHLDLTWKPHIKASEPLRSFCSASFLVVCRFLCRSQSQGETTPLSSLASQKSRATKRTLKSIKTHFYVGSEDGEIVYTDWMPQKDQDSGKIQTPKPEWYHGIHDGPVSALQRSPFFKDVILCVGGWTFSIWKEGVSSGPILMSSASTKRFTAGHWSPSRPAVFYITKVDGSVDIWDLLDRTHEPSMNQSVTSAPITAIFPYQVTPKQHLLAVGDSQGTLHMLEIPLSLRQPTPNEDTGVSNYFEREVRRRAFVESRWDFREREKMEIEQEKKAKAGIAPNVTLTDEEVEQRMKMEYQQYMEEENSLLRQLGLKEEVEE</sequence>
<evidence type="ECO:0000256" key="3">
    <source>
        <dbReference type="ARBA" id="ARBA00022574"/>
    </source>
</evidence>
<evidence type="ECO:0000313" key="6">
    <source>
        <dbReference type="EMBL" id="ELU15515.1"/>
    </source>
</evidence>